<keyword evidence="1" id="KW-1133">Transmembrane helix</keyword>
<reference evidence="3" key="1">
    <citation type="submission" date="2019-08" db="EMBL/GenBank/DDBJ databases">
        <title>Reference gene set and small RNA set construction with multiple tissues from Davidia involucrata Baill.</title>
        <authorList>
            <person name="Yang H."/>
            <person name="Zhou C."/>
            <person name="Li G."/>
            <person name="Wang J."/>
            <person name="Gao P."/>
            <person name="Wang M."/>
            <person name="Wang R."/>
            <person name="Zhao Y."/>
        </authorList>
    </citation>
    <scope>NUCLEOTIDE SEQUENCE</scope>
    <source>
        <tissue evidence="3">Mixed with DoveR01_LX</tissue>
    </source>
</reference>
<sequence length="121" mass="14446">MESYLKENFREVKPKNSSSEALQRWRKLCWIVKNRKRRFRFSANLSRRFEAWAIQSSNQVSLSVHIFVFFSFVFSVSLLRKLWIQRICIFLKERVIRIFGSGKSIVNSVMVMTSQLFTISN</sequence>
<evidence type="ECO:0000256" key="1">
    <source>
        <dbReference type="SAM" id="Phobius"/>
    </source>
</evidence>
<dbReference type="GO" id="GO:0005516">
    <property type="term" value="F:calmodulin binding"/>
    <property type="evidence" value="ECO:0007669"/>
    <property type="project" value="InterPro"/>
</dbReference>
<dbReference type="Gene3D" id="1.20.5.170">
    <property type="match status" value="1"/>
</dbReference>
<evidence type="ECO:0000259" key="2">
    <source>
        <dbReference type="Pfam" id="PF12515"/>
    </source>
</evidence>
<dbReference type="InterPro" id="IPR024750">
    <property type="entry name" value="Ca_ATPase_N_dom"/>
</dbReference>
<protein>
    <submittedName>
        <fullName evidence="3">Putative calcium-transporting ATPase 2, plasma membrane-type protein</fullName>
    </submittedName>
</protein>
<name>A0A5B7BRJ0_DAVIN</name>
<feature type="transmembrane region" description="Helical" evidence="1">
    <location>
        <begin position="62"/>
        <end position="83"/>
    </location>
</feature>
<evidence type="ECO:0000313" key="3">
    <source>
        <dbReference type="EMBL" id="MPA71177.1"/>
    </source>
</evidence>
<feature type="domain" description="Calcium-transporting P-type ATPase N-terminal autoinhibitory" evidence="2">
    <location>
        <begin position="5"/>
        <end position="50"/>
    </location>
</feature>
<accession>A0A5B7BRJ0</accession>
<dbReference type="EMBL" id="GHES01040618">
    <property type="protein sequence ID" value="MPA71177.1"/>
    <property type="molecule type" value="Transcribed_RNA"/>
</dbReference>
<dbReference type="Pfam" id="PF12515">
    <property type="entry name" value="CaATP_NAI"/>
    <property type="match status" value="1"/>
</dbReference>
<keyword evidence="1" id="KW-0472">Membrane</keyword>
<dbReference type="AlphaFoldDB" id="A0A5B7BRJ0"/>
<keyword evidence="1" id="KW-0812">Transmembrane</keyword>
<organism evidence="3">
    <name type="scientific">Davidia involucrata</name>
    <name type="common">Dove tree</name>
    <dbReference type="NCBI Taxonomy" id="16924"/>
    <lineage>
        <taxon>Eukaryota</taxon>
        <taxon>Viridiplantae</taxon>
        <taxon>Streptophyta</taxon>
        <taxon>Embryophyta</taxon>
        <taxon>Tracheophyta</taxon>
        <taxon>Spermatophyta</taxon>
        <taxon>Magnoliopsida</taxon>
        <taxon>eudicotyledons</taxon>
        <taxon>Gunneridae</taxon>
        <taxon>Pentapetalae</taxon>
        <taxon>asterids</taxon>
        <taxon>Cornales</taxon>
        <taxon>Nyssaceae</taxon>
        <taxon>Davidia</taxon>
    </lineage>
</organism>
<proteinExistence type="predicted"/>
<gene>
    <name evidence="3" type="ORF">Din_040618</name>
</gene>